<gene>
    <name evidence="1" type="ORF">ABID52_001693</name>
</gene>
<dbReference type="Proteomes" id="UP001549097">
    <property type="component" value="Unassembled WGS sequence"/>
</dbReference>
<name>A0ABV2LHN5_9BACL</name>
<protein>
    <submittedName>
        <fullName evidence="1">SAM-dependent methyltransferase</fullName>
    </submittedName>
</protein>
<keyword evidence="1" id="KW-0489">Methyltransferase</keyword>
<keyword evidence="1" id="KW-0808">Transferase</keyword>
<comment type="caution">
    <text evidence="1">The sequence shown here is derived from an EMBL/GenBank/DDBJ whole genome shotgun (WGS) entry which is preliminary data.</text>
</comment>
<dbReference type="GO" id="GO:0032259">
    <property type="term" value="P:methylation"/>
    <property type="evidence" value="ECO:0007669"/>
    <property type="project" value="UniProtKB-KW"/>
</dbReference>
<reference evidence="1 2" key="1">
    <citation type="submission" date="2024-06" db="EMBL/GenBank/DDBJ databases">
        <title>Genomic Encyclopedia of Type Strains, Phase IV (KMG-IV): sequencing the most valuable type-strain genomes for metagenomic binning, comparative biology and taxonomic classification.</title>
        <authorList>
            <person name="Goeker M."/>
        </authorList>
    </citation>
    <scope>NUCLEOTIDE SEQUENCE [LARGE SCALE GENOMIC DNA]</scope>
    <source>
        <strain evidence="1 2">DSM 100124</strain>
    </source>
</reference>
<keyword evidence="2" id="KW-1185">Reference proteome</keyword>
<accession>A0ABV2LHN5</accession>
<sequence length="110" mass="12678">MRKTKGKFKYSFKQNNEVRCAVPNGYFRDKDYQNIIKVGGPGPIDHPASSHRIVNYKNLTKIFKAAGFKVTLLEYCDEDGQFNFNEWDGQDGVIFRSKKFDPRNQGYTGS</sequence>
<proteinExistence type="predicted"/>
<evidence type="ECO:0000313" key="2">
    <source>
        <dbReference type="Proteomes" id="UP001549097"/>
    </source>
</evidence>
<dbReference type="EMBL" id="JBEPMP010000001">
    <property type="protein sequence ID" value="MET3728112.1"/>
    <property type="molecule type" value="Genomic_DNA"/>
</dbReference>
<organism evidence="1 2">
    <name type="scientific">Fictibacillus halophilus</name>
    <dbReference type="NCBI Taxonomy" id="1610490"/>
    <lineage>
        <taxon>Bacteria</taxon>
        <taxon>Bacillati</taxon>
        <taxon>Bacillota</taxon>
        <taxon>Bacilli</taxon>
        <taxon>Bacillales</taxon>
        <taxon>Fictibacillaceae</taxon>
        <taxon>Fictibacillus</taxon>
    </lineage>
</organism>
<evidence type="ECO:0000313" key="1">
    <source>
        <dbReference type="EMBL" id="MET3728112.1"/>
    </source>
</evidence>
<dbReference type="GO" id="GO:0008168">
    <property type="term" value="F:methyltransferase activity"/>
    <property type="evidence" value="ECO:0007669"/>
    <property type="project" value="UniProtKB-KW"/>
</dbReference>